<accession>A0A516TM34</accession>
<evidence type="ECO:0000313" key="3">
    <source>
        <dbReference type="Proteomes" id="UP000315925"/>
    </source>
</evidence>
<dbReference type="EMBL" id="CP037899">
    <property type="protein sequence ID" value="QDQ42299.1"/>
    <property type="molecule type" value="Genomic_DNA"/>
</dbReference>
<evidence type="ECO:0000256" key="1">
    <source>
        <dbReference type="SAM" id="Phobius"/>
    </source>
</evidence>
<keyword evidence="1" id="KW-0812">Transmembrane</keyword>
<evidence type="ECO:0000313" key="2">
    <source>
        <dbReference type="EMBL" id="QDQ42299.1"/>
    </source>
</evidence>
<name>A0A516TM34_9BACT</name>
<reference evidence="3" key="1">
    <citation type="submission" date="2019-03" db="EMBL/GenBank/DDBJ databases">
        <title>Complete genome of Methylacidiphilum kamchatkense Kam1.</title>
        <authorList>
            <person name="Kruse T."/>
            <person name="Murarilal Ratnadevi C."/>
            <person name="Erikstad H.-A."/>
            <person name="Birkeland N.-K."/>
        </authorList>
    </citation>
    <scope>NUCLEOTIDE SEQUENCE [LARGE SCALE GENOMIC DNA]</scope>
    <source>
        <strain evidence="3">kam1</strain>
    </source>
</reference>
<feature type="transmembrane region" description="Helical" evidence="1">
    <location>
        <begin position="21"/>
        <end position="42"/>
    </location>
</feature>
<dbReference type="Proteomes" id="UP000315925">
    <property type="component" value="Chromosome"/>
</dbReference>
<organism evidence="2 3">
    <name type="scientific">Methylacidiphilum kamchatkense Kam1</name>
    <dbReference type="NCBI Taxonomy" id="1202785"/>
    <lineage>
        <taxon>Bacteria</taxon>
        <taxon>Pseudomonadati</taxon>
        <taxon>Verrucomicrobiota</taxon>
        <taxon>Methylacidiphilae</taxon>
        <taxon>Methylacidiphilales</taxon>
        <taxon>Methylacidiphilaceae</taxon>
        <taxon>Methylacidiphilum (ex Ratnadevi et al. 2023)</taxon>
    </lineage>
</organism>
<protein>
    <submittedName>
        <fullName evidence="2">Uncharacterized protein</fullName>
    </submittedName>
</protein>
<feature type="transmembrane region" description="Helical" evidence="1">
    <location>
        <begin position="54"/>
        <end position="71"/>
    </location>
</feature>
<keyword evidence="1" id="KW-0472">Membrane</keyword>
<dbReference type="AlphaFoldDB" id="A0A516TM34"/>
<sequence length="84" mass="9462">MTDQETALSGQYECQTGLTGIVLFYFFALSLISFLGWGSLNIFLEGMGKPMDGLYALIWLMVFFVVAGFFSRQLRCLLSKEIES</sequence>
<gene>
    <name evidence="2" type="ORF">kam1_1069</name>
</gene>
<dbReference type="KEGG" id="mkc:kam1_1069"/>
<keyword evidence="1" id="KW-1133">Transmembrane helix</keyword>
<proteinExistence type="predicted"/>
<dbReference type="RefSeq" id="WP_143958290.1">
    <property type="nucleotide sequence ID" value="NZ_CP037899.1"/>
</dbReference>